<dbReference type="GO" id="GO:0016747">
    <property type="term" value="F:acyltransferase activity, transferring groups other than amino-acyl groups"/>
    <property type="evidence" value="ECO:0007669"/>
    <property type="project" value="InterPro"/>
</dbReference>
<organism evidence="4 5">
    <name type="scientific">Mesorhizobium neociceri</name>
    <dbReference type="NCBI Taxonomy" id="1307853"/>
    <lineage>
        <taxon>Bacteria</taxon>
        <taxon>Pseudomonadati</taxon>
        <taxon>Pseudomonadota</taxon>
        <taxon>Alphaproteobacteria</taxon>
        <taxon>Hyphomicrobiales</taxon>
        <taxon>Phyllobacteriaceae</taxon>
        <taxon>Mesorhizobium</taxon>
    </lineage>
</organism>
<feature type="domain" description="N-acetyltransferase" evidence="3">
    <location>
        <begin position="2"/>
        <end position="155"/>
    </location>
</feature>
<name>A0A838B8W0_9HYPH</name>
<dbReference type="InterPro" id="IPR000182">
    <property type="entry name" value="GNAT_dom"/>
</dbReference>
<keyword evidence="5" id="KW-1185">Reference proteome</keyword>
<dbReference type="PANTHER" id="PTHR43800:SF1">
    <property type="entry name" value="PEPTIDYL-LYSINE N-ACETYLTRANSFERASE YJAB"/>
    <property type="match status" value="1"/>
</dbReference>
<keyword evidence="1 4" id="KW-0808">Transferase</keyword>
<dbReference type="AlphaFoldDB" id="A0A838B8W0"/>
<dbReference type="PANTHER" id="PTHR43800">
    <property type="entry name" value="PEPTIDYL-LYSINE N-ACETYLTRANSFERASE YJAB"/>
    <property type="match status" value="1"/>
</dbReference>
<evidence type="ECO:0000259" key="3">
    <source>
        <dbReference type="PROSITE" id="PS51186"/>
    </source>
</evidence>
<dbReference type="Gene3D" id="3.40.630.30">
    <property type="match status" value="1"/>
</dbReference>
<accession>A0A838B8W0</accession>
<dbReference type="EMBL" id="JACDTY010000008">
    <property type="protein sequence ID" value="MBA1142104.1"/>
    <property type="molecule type" value="Genomic_DNA"/>
</dbReference>
<sequence>MTTIRPAREDDAELLPDVEQSAGEAFRTIPELAWLADGDNVSAERHRALIRQGSCLVAIDDQDRLVGLLSATIEGDVLHIWELDVRLELQGRGIGRALLERAAVDARQRGLAAITLTTFRDVAWNAPFYRKLGFRILEGVEIGERLAALLRAEAQHGMQADRRCAMRLDLAIPDSR</sequence>
<comment type="caution">
    <text evidence="4">The sequence shown here is derived from an EMBL/GenBank/DDBJ whole genome shotgun (WGS) entry which is preliminary data.</text>
</comment>
<dbReference type="Proteomes" id="UP000558284">
    <property type="component" value="Unassembled WGS sequence"/>
</dbReference>
<dbReference type="InterPro" id="IPR016181">
    <property type="entry name" value="Acyl_CoA_acyltransferase"/>
</dbReference>
<evidence type="ECO:0000313" key="5">
    <source>
        <dbReference type="Proteomes" id="UP000558284"/>
    </source>
</evidence>
<dbReference type="PROSITE" id="PS51186">
    <property type="entry name" value="GNAT"/>
    <property type="match status" value="1"/>
</dbReference>
<dbReference type="SUPFAM" id="SSF55729">
    <property type="entry name" value="Acyl-CoA N-acyltransferases (Nat)"/>
    <property type="match status" value="1"/>
</dbReference>
<evidence type="ECO:0000256" key="1">
    <source>
        <dbReference type="ARBA" id="ARBA00022679"/>
    </source>
</evidence>
<evidence type="ECO:0000256" key="2">
    <source>
        <dbReference type="ARBA" id="ARBA00023315"/>
    </source>
</evidence>
<keyword evidence="2" id="KW-0012">Acyltransferase</keyword>
<evidence type="ECO:0000313" key="4">
    <source>
        <dbReference type="EMBL" id="MBA1142104.1"/>
    </source>
</evidence>
<reference evidence="4 5" key="1">
    <citation type="submission" date="2020-07" db="EMBL/GenBank/DDBJ databases">
        <title>Definition of the novel symbiovar canariense within Mesorhizobium novociceri, a new species of genus Mesorhizobium nodulating Cicer canariense in the Caldera de Taburiente National Park (La Palma, Canary Islands).</title>
        <authorList>
            <person name="Leon-Barrios M."/>
            <person name="Perez-Yepez J."/>
            <person name="Flores-Felix J.D."/>
            <person name="Ramirez-Baena M.H."/>
            <person name="Pulido-Suarez L."/>
            <person name="Igual J.M."/>
            <person name="Velazquez E."/>
            <person name="Peix A."/>
        </authorList>
    </citation>
    <scope>NUCLEOTIDE SEQUENCE [LARGE SCALE GENOMIC DNA]</scope>
    <source>
        <strain evidence="4 5">CCANP35</strain>
    </source>
</reference>
<dbReference type="Pfam" id="PF00583">
    <property type="entry name" value="Acetyltransf_1"/>
    <property type="match status" value="1"/>
</dbReference>
<dbReference type="RefSeq" id="WP_181058959.1">
    <property type="nucleotide sequence ID" value="NZ_JACDTY010000008.1"/>
</dbReference>
<proteinExistence type="predicted"/>
<gene>
    <name evidence="4" type="ORF">H0241_17800</name>
</gene>
<protein>
    <submittedName>
        <fullName evidence="4">GNAT family N-acetyltransferase</fullName>
    </submittedName>
</protein>
<dbReference type="CDD" id="cd04301">
    <property type="entry name" value="NAT_SF"/>
    <property type="match status" value="1"/>
</dbReference>